<dbReference type="EMBL" id="AGSI01000010">
    <property type="protein sequence ID" value="EIE22329.1"/>
    <property type="molecule type" value="Genomic_DNA"/>
</dbReference>
<comment type="caution">
    <text evidence="5">The sequence shown here is derived from an EMBL/GenBank/DDBJ whole genome shotgun (WGS) entry which is preliminary data.</text>
</comment>
<dbReference type="SMART" id="SM01163">
    <property type="entry name" value="DUF1785"/>
    <property type="match status" value="1"/>
</dbReference>
<gene>
    <name evidence="5" type="ORF">COCSUDRAFT_56022</name>
</gene>
<dbReference type="PROSITE" id="PS50822">
    <property type="entry name" value="PIWI"/>
    <property type="match status" value="1"/>
</dbReference>
<dbReference type="KEGG" id="csl:COCSUDRAFT_56022"/>
<feature type="region of interest" description="Disordered" evidence="2">
    <location>
        <begin position="2350"/>
        <end position="2371"/>
    </location>
</feature>
<feature type="compositionally biased region" description="Basic and acidic residues" evidence="2">
    <location>
        <begin position="2307"/>
        <end position="2316"/>
    </location>
</feature>
<dbReference type="SUPFAM" id="SSF101690">
    <property type="entry name" value="PAZ domain"/>
    <property type="match status" value="1"/>
</dbReference>
<dbReference type="Gene3D" id="3.30.420.10">
    <property type="entry name" value="Ribonuclease H-like superfamily/Ribonuclease H"/>
    <property type="match status" value="1"/>
</dbReference>
<dbReference type="Pfam" id="PF02170">
    <property type="entry name" value="PAZ"/>
    <property type="match status" value="1"/>
</dbReference>
<evidence type="ECO:0000256" key="1">
    <source>
        <dbReference type="ARBA" id="ARBA00008201"/>
    </source>
</evidence>
<dbReference type="eggNOG" id="KOG1041">
    <property type="taxonomic scope" value="Eukaryota"/>
</dbReference>
<dbReference type="InterPro" id="IPR012337">
    <property type="entry name" value="RNaseH-like_sf"/>
</dbReference>
<feature type="compositionally biased region" description="Low complexity" evidence="2">
    <location>
        <begin position="2352"/>
        <end position="2366"/>
    </location>
</feature>
<dbReference type="InterPro" id="IPR014811">
    <property type="entry name" value="ArgoL1"/>
</dbReference>
<dbReference type="GeneID" id="17040315"/>
<dbReference type="Pfam" id="PF08699">
    <property type="entry name" value="ArgoL1"/>
    <property type="match status" value="1"/>
</dbReference>
<feature type="region of interest" description="Disordered" evidence="2">
    <location>
        <begin position="2293"/>
        <end position="2321"/>
    </location>
</feature>
<protein>
    <recommendedName>
        <fullName evidence="7">Chorein N-terminal domain-containing protein</fullName>
    </recommendedName>
</protein>
<name>I0YVB0_COCSC</name>
<dbReference type="CDD" id="cd02846">
    <property type="entry name" value="PAZ_argonaute_like"/>
    <property type="match status" value="1"/>
</dbReference>
<dbReference type="SMART" id="SM00950">
    <property type="entry name" value="Piwi"/>
    <property type="match status" value="1"/>
</dbReference>
<dbReference type="PANTHER" id="PTHR22891">
    <property type="entry name" value="EUKARYOTIC TRANSLATION INITIATION FACTOR 2C"/>
    <property type="match status" value="1"/>
</dbReference>
<evidence type="ECO:0000313" key="5">
    <source>
        <dbReference type="EMBL" id="EIE22329.1"/>
    </source>
</evidence>
<feature type="region of interest" description="Disordered" evidence="2">
    <location>
        <begin position="580"/>
        <end position="617"/>
    </location>
</feature>
<feature type="compositionally biased region" description="Basic and acidic residues" evidence="2">
    <location>
        <begin position="2946"/>
        <end position="2969"/>
    </location>
</feature>
<dbReference type="InterPro" id="IPR003100">
    <property type="entry name" value="PAZ_dom"/>
</dbReference>
<dbReference type="GO" id="GO:0003723">
    <property type="term" value="F:RNA binding"/>
    <property type="evidence" value="ECO:0007669"/>
    <property type="project" value="InterPro"/>
</dbReference>
<evidence type="ECO:0000259" key="4">
    <source>
        <dbReference type="PROSITE" id="PS50822"/>
    </source>
</evidence>
<dbReference type="Pfam" id="PF16486">
    <property type="entry name" value="ArgoN"/>
    <property type="match status" value="1"/>
</dbReference>
<dbReference type="InterPro" id="IPR032472">
    <property type="entry name" value="ArgoL2"/>
</dbReference>
<sequence>MESLLTPLVGRLLSKFVKSAAGSDGADLRASLQGGNVTLHNLELNLDTLLHKLPVAVERAFAMQLTITLDTVEVVLSGSVKAEGAGEQTWGDSMDASAVAKEAKGSDEPFLGGGWMGSLANMLMRTLLNVTINVKNIVVKYKTPATLATLTCKYLHVKTADDLRLENLEDSRSWLRKDAEFSSLVISLESLAARGSAWSPQQPLFVSAGALISAQFPVFAVLEKQDQGVYNGSVDVKIESTAVALNESRLSTLAAFIAALPRVAGHSEGRREMQRRRRAAEAIFRGDGGSATSGVSSAAAGAMGTVGSVWSFIVNDAAAESAQTAHEGPPVPKISKSNIRVALTCSLTGGTVLLLHDSVVEGGTAGGQTLSPPLTPRTSTAIWDKAGPGNPLPGASLKGKAIPAASPSFLEELEEAAASLPLSPAASLPEQVGAQAAADFTSKIRTQLASRIPSTAAFLSAEFTFLQVGLAVANEQLTSLDVQLRSCSVLRTLEEPEQSVVQDVVLGLYPVEGVESSALIDSDGQSLALRIRWQPDRDPAAPVPHLASVHVGHFFAAYVPGLAMNLLDFFRGLLPPQMGDPASSRNAPGDQEMAGSVNGHSDAADSGDSQQNPAQRLAPPAWLTGGAVIGCSVMSLQLVALSAPSLRAEAAALCVQRVSVHLGPFRPTARPGSLTAELFGLQRRPLPGSALRVAVVGARLGVAERWLHAASRSGGEDALAAAGVRCISDAIEVQAIVHEAEFAASISPDASASAGTAQPREGQPVGAHSGQALQPDTGQTSPAGGETWVAAMAVSPLLLRMGGGEVAALQAVAEGAVAETSREFRGPIPQRCPPTDEAGSAGSSATLTLQTSRMQMLYATAGAGHFMATEEANTNAHHALRLSCPSVSAALCLDAAAAQYDQHGDGASVGKGVSCTAVRLVLMAGPGLSVTVPACEVSVGKFPGGGDISQEASQHTSGLSACGPPILLVHDIRLEGPSQPEGGGEAGPLGLSVQSISFSLALRQLTLLVSWMVSLVRAPLLPVLPQYPAAELASGHGGRSMQASIAIISGQLATVDALPPETNQLSACTRGFAVGLHNFALQLETTSSQTQDVSINVHTVETRVTPAVTSEAQALLLAVLCAVPARPASSKDERALERSSTAAQPERMTRLAVRSITLEAASDCMASHEQSSMSASDLPKGATSAVGRAEDVVLLMHDAGRQRMREWPLPTALSTHVEMALSMQPIPGQIDDGHDTPGFVADDLRCGLFEPIDNLGARPGPLQISCGDQAATSGVWSQAARSFVSWRLPYPRQVHRVLIAAPHEGLAGVSVQLSGIDQGSGGSVTVPLVLDTWQGSLSADAPPGSHWLLTAQGDVPAAEEWELSWEGRPTKGSWCGAASMLRSLYINPAGAGLPDVPHSPPLCLVPFTLILCAKHLRLGVCLNDSSSTYGTSSLLQEDSVLVDVRDLQVGVSRWPLAQAVQLSGSVQVSYLDESTLTQELLLEPFSMSASAEVSGEPEPGTASVAGVAGSIVEDGPLIVRLSELGMQQLRRLMASAAGSIEKLQAHSQPDMPPLPHNGELSSADAPHREGTRDGTAQQATGLTSRAGSSGKACMHLENSSPIDLFIGQVGTHERVFLPSGASKGYTWHSAPGLDQNARRQLRVSSAASSAAPAVLTGEQVRHTGTSCSKMQQAGHSSVDGCDVPLQWSEAFEGLAESATVVCIPVQAGVRALLSVLTTQVDGTWHIVLRPSHALVNRTATALQLQVISSPLQCSPINNTIELGPPQDEHSSVIQPLMVSYAISGSSAVPSSDQTALRIWLGRGYGWSLEIPLGHITPQVIRLQAGGLSADAPETPKGPNATSPAGLFCQVTHADASGLVHVIFWPPMLLHNGLSRGLHWRLHAADDAMHSGSPVGAIVQPGAEIPLPIASEGGEGLALCLATPGDDGEAGPPHVQDWSEPLVFPGVWKGQPVVRLRVMPQSELHNRTELPVTLELPGAPSITIDGLGHSMLDWQPSGQRPSQLILAQSSCAASQLQGEGDTCLRSSAFDLEDDKQSLVALRSSETGAAQRVRYISASMQVSEHRGVTATGGFRDPCESAHISVSPGLVVSNLTPWALYVLPSSPETGSQSTAIPAGSMQPLLDTWRGADVQQHALLVALTPSIAGSSATHSSTRGEQQRARAQKPAPSFVDSFATFLEEAAGVERKQHAAPNPPPGVHDTDGMQRSLQLFKGAGARTRFRLKDEQGQEALLTCRVLSKSGRLHFVFFVDSQPPVFISNNSHADVEIGISLPIVAEEGNVVYEERQRTWRVAAGTSQHFDSASAPSSAERHSTREASADDAEEEEAFLESVAGWVKATVWQLGATVHVKLEDASSTEQSSTSSISASKDNQTAATGRQPLQLFVKLQCLQISLWDDERRRLLGTGPSVKAESRKQQVIQASDGCSTQVASLQNSWVRSLSLRLPALALALDDALLAFAERAATLIQPKAASTTVTALTAPSAGGSGSQPDGAGSGGRGTGQSEEQAWREELAVEAQIAAARRLLIEHLDFGPLHFLVDIHVAGTSQRIPYPIDTHRAPVTLSALRGRRLVFRPGVVLQGALAHYTAEALLSAPGVLGSLELLLNPTGLLSSMSAGLADLLGLPLAALMAGSPAQFLASLGRGPASLLWYVSGWTLTSISGFSTAASHVLKRSMVVRPSSRTALGAGNGVAHGIQRLGEEEGAEKSSSLVAGVSRGLLGAVGLPLTGALDLVSGVTAGIASSTGVARQASVRRAQHLAGEGDSSASPALCRRLLSALPQLAEAGGYRLHCRAAEATLLGESGGGVLGALAVNRPLLVLADFALVVLADEGSHVAAVLHLEGATMRLEQHQCQLQMTAPKAHCPGLQDGSSRRHSLQLRLQASIPEGWGVVLSAMMQLQLAAESLEEAGEEAAGTLAGAVVAAVGQGKVLVAAVAAVGVTPAEAAGGEVRGRGRGDFDDRPPPSFGPDREPELGSAARPGAQLTLPSAESSVSKIEETFGSFPQAVQAFHYDVTVTSMRRPRPEEEMETLAIAERDNPPPAPEKPLTSELSRRVVKALAEQERWSNVWAYDGRKNIYAAKLFLPQHESIFRVETTDGESERERLFKVSIKWAQTISITSLLEFVRGQDGDEIPQDAVQALDIALKHSISYRDEVKTFARAIFWNDPDKVRPLGNGAEACTIPTNIMTLMQLISLPNVWLGYQQSLRPSQGGLTLNVDLAATAFLEPQPVIDFLCRAVGLRSPKDFARLTPQQLRTASKAITGIRVEVRLGGAFSRKYRAKGLMPKGPADLTFHNQQDGRDMTVAEYYEEHYHISVKFPEVPCINVGTPTKPVWLPPEVCWIAPGQRRLKLDERQTAEMIKTAAQRPQERKEYLQKCIRELADLPNDPVVKAFGMTVDPAFLKVTGRQLPPPELQYSNNRKIVPEADRGSWDMRGSGFFKPGVITSFAVVCFCNQRFAGGPPDDPASLQTFMRELFRGCSKLGIQVPRMTTVPDPVIVWHDGMYTYPGETMVAAFEAAKGFFKRDPDIIFVVLPERGQTEVYKQVKRASDSHLGVPSQCFNPQKGSIGVPPKRGRDQYIGNVAMKINAKLGGVNVNLISKPVSWMNEPFMILGADVTHPVGFSQSSPSVAAVVGSLDKSLSCFGAHIMPQAHRVVILGDLKGATIKLLKEFWRRNNGIKPRRIIMDGVSEGQYPQVQRLEIPQIVEAICELNDCDVRDCNIPITYVVVSKGHHTRLFPATPRDGDRNGNVFPGKPSGDIP</sequence>
<dbReference type="SUPFAM" id="SSF53098">
    <property type="entry name" value="Ribonuclease H-like"/>
    <property type="match status" value="1"/>
</dbReference>
<dbReference type="RefSeq" id="XP_005646873.1">
    <property type="nucleotide sequence ID" value="XM_005646816.1"/>
</dbReference>
<feature type="region of interest" description="Disordered" evidence="2">
    <location>
        <begin position="2145"/>
        <end position="2167"/>
    </location>
</feature>
<keyword evidence="6" id="KW-1185">Reference proteome</keyword>
<dbReference type="OrthoDB" id="515596at2759"/>
<dbReference type="Gene3D" id="3.40.50.2300">
    <property type="match status" value="1"/>
</dbReference>
<comment type="similarity">
    <text evidence="1">Belongs to the argonaute family. Ago subfamily.</text>
</comment>
<feature type="compositionally biased region" description="Polar residues" evidence="2">
    <location>
        <begin position="2293"/>
        <end position="2305"/>
    </location>
</feature>
<evidence type="ECO:0008006" key="7">
    <source>
        <dbReference type="Google" id="ProtNLM"/>
    </source>
</evidence>
<proteinExistence type="inferred from homology"/>
<dbReference type="InterPro" id="IPR003165">
    <property type="entry name" value="Piwi"/>
</dbReference>
<dbReference type="Pfam" id="PF16487">
    <property type="entry name" value="ArgoMid"/>
    <property type="match status" value="1"/>
</dbReference>
<feature type="region of interest" description="Disordered" evidence="2">
    <location>
        <begin position="3734"/>
        <end position="3756"/>
    </location>
</feature>
<evidence type="ECO:0000313" key="6">
    <source>
        <dbReference type="Proteomes" id="UP000007264"/>
    </source>
</evidence>
<evidence type="ECO:0000256" key="2">
    <source>
        <dbReference type="SAM" id="MobiDB-lite"/>
    </source>
</evidence>
<dbReference type="Gene3D" id="2.170.260.10">
    <property type="entry name" value="paz domain"/>
    <property type="match status" value="1"/>
</dbReference>
<dbReference type="Pfam" id="PF16488">
    <property type="entry name" value="ArgoL2"/>
    <property type="match status" value="1"/>
</dbReference>
<dbReference type="Proteomes" id="UP000007264">
    <property type="component" value="Unassembled WGS sequence"/>
</dbReference>
<feature type="compositionally biased region" description="Polar residues" evidence="2">
    <location>
        <begin position="1574"/>
        <end position="1587"/>
    </location>
</feature>
<dbReference type="PROSITE" id="PS50821">
    <property type="entry name" value="PAZ"/>
    <property type="match status" value="1"/>
</dbReference>
<feature type="compositionally biased region" description="Polar residues" evidence="2">
    <location>
        <begin position="2145"/>
        <end position="2155"/>
    </location>
</feature>
<feature type="domain" description="PAZ" evidence="3">
    <location>
        <begin position="3225"/>
        <end position="3340"/>
    </location>
</feature>
<feature type="region of interest" description="Disordered" evidence="2">
    <location>
        <begin position="750"/>
        <end position="784"/>
    </location>
</feature>
<feature type="region of interest" description="Disordered" evidence="2">
    <location>
        <begin position="1543"/>
        <end position="1593"/>
    </location>
</feature>
<organism evidence="5 6">
    <name type="scientific">Coccomyxa subellipsoidea (strain C-169)</name>
    <name type="common">Green microalga</name>
    <dbReference type="NCBI Taxonomy" id="574566"/>
    <lineage>
        <taxon>Eukaryota</taxon>
        <taxon>Viridiplantae</taxon>
        <taxon>Chlorophyta</taxon>
        <taxon>core chlorophytes</taxon>
        <taxon>Trebouxiophyceae</taxon>
        <taxon>Trebouxiophyceae incertae sedis</taxon>
        <taxon>Coccomyxaceae</taxon>
        <taxon>Coccomyxa</taxon>
        <taxon>Coccomyxa subellipsoidea</taxon>
    </lineage>
</organism>
<dbReference type="eggNOG" id="KOG1809">
    <property type="taxonomic scope" value="Eukaryota"/>
</dbReference>
<reference evidence="5 6" key="1">
    <citation type="journal article" date="2012" name="Genome Biol.">
        <title>The genome of the polar eukaryotic microalga coccomyxa subellipsoidea reveals traits of cold adaptation.</title>
        <authorList>
            <person name="Blanc G."/>
            <person name="Agarkova I."/>
            <person name="Grimwood J."/>
            <person name="Kuo A."/>
            <person name="Brueggeman A."/>
            <person name="Dunigan D."/>
            <person name="Gurnon J."/>
            <person name="Ladunga I."/>
            <person name="Lindquist E."/>
            <person name="Lucas S."/>
            <person name="Pangilinan J."/>
            <person name="Proschold T."/>
            <person name="Salamov A."/>
            <person name="Schmutz J."/>
            <person name="Weeks D."/>
            <person name="Yamada T."/>
            <person name="Claverie J.M."/>
            <person name="Grigoriev I."/>
            <person name="Van Etten J."/>
            <person name="Lomsadze A."/>
            <person name="Borodovsky M."/>
        </authorList>
    </citation>
    <scope>NUCLEOTIDE SEQUENCE [LARGE SCALE GENOMIC DNA]</scope>
    <source>
        <strain evidence="5 6">C-169</strain>
    </source>
</reference>
<dbReference type="InterPro" id="IPR032473">
    <property type="entry name" value="Argonaute_Mid_dom"/>
</dbReference>
<dbReference type="InterPro" id="IPR032474">
    <property type="entry name" value="Argonaute_N"/>
</dbReference>
<accession>I0YVB0</accession>
<feature type="region of interest" description="Disordered" evidence="2">
    <location>
        <begin position="2943"/>
        <end position="2986"/>
    </location>
</feature>
<evidence type="ECO:0000259" key="3">
    <source>
        <dbReference type="PROSITE" id="PS50821"/>
    </source>
</evidence>
<dbReference type="InterPro" id="IPR036085">
    <property type="entry name" value="PAZ_dom_sf"/>
</dbReference>
<dbReference type="STRING" id="574566.I0YVB0"/>
<feature type="region of interest" description="Disordered" evidence="2">
    <location>
        <begin position="2475"/>
        <end position="2504"/>
    </location>
</feature>
<dbReference type="Pfam" id="PF02171">
    <property type="entry name" value="Piwi"/>
    <property type="match status" value="1"/>
</dbReference>
<feature type="compositionally biased region" description="Polar residues" evidence="2">
    <location>
        <begin position="771"/>
        <end position="782"/>
    </location>
</feature>
<dbReference type="InterPro" id="IPR036397">
    <property type="entry name" value="RNaseH_sf"/>
</dbReference>
<feature type="domain" description="Piwi" evidence="4">
    <location>
        <begin position="3524"/>
        <end position="3746"/>
    </location>
</feature>